<proteinExistence type="predicted"/>
<reference evidence="1 2" key="1">
    <citation type="submission" date="2019-04" db="EMBL/GenBank/DDBJ databases">
        <title>High contiguity whole genome sequence and gene annotation resource for two Venturia nashicola isolates.</title>
        <authorList>
            <person name="Prokchorchik M."/>
            <person name="Won K."/>
            <person name="Lee Y."/>
            <person name="Choi E.D."/>
            <person name="Segonzac C."/>
            <person name="Sohn K.H."/>
        </authorList>
    </citation>
    <scope>NUCLEOTIDE SEQUENCE [LARGE SCALE GENOMIC DNA]</scope>
    <source>
        <strain evidence="1 2">PRI2</strain>
    </source>
</reference>
<dbReference type="AlphaFoldDB" id="A0A4Z1PBI3"/>
<dbReference type="EMBL" id="SNSC02000003">
    <property type="protein sequence ID" value="TID25975.1"/>
    <property type="molecule type" value="Genomic_DNA"/>
</dbReference>
<keyword evidence="2" id="KW-1185">Reference proteome</keyword>
<gene>
    <name evidence="1" type="ORF">E6O75_ATG03838</name>
</gene>
<evidence type="ECO:0000313" key="2">
    <source>
        <dbReference type="Proteomes" id="UP000298493"/>
    </source>
</evidence>
<evidence type="ECO:0000313" key="1">
    <source>
        <dbReference type="EMBL" id="TID25975.1"/>
    </source>
</evidence>
<protein>
    <submittedName>
        <fullName evidence="1">Uncharacterized protein</fullName>
    </submittedName>
</protein>
<dbReference type="Proteomes" id="UP000298493">
    <property type="component" value="Unassembled WGS sequence"/>
</dbReference>
<sequence length="132" mass="15381">MPAELENPMLKASCQEEMRPSAKRVRSGKNTRDHIGQTKLCTRQTTKIQLARKLIDITRHASLLWVSESSSRHFKVSWRPYKFNLWNLSNELPGLFTSHFGWPVLYSNNEIPPRCVFFLVNKRRRRSPGTLG</sequence>
<organism evidence="1 2">
    <name type="scientific">Venturia nashicola</name>
    <dbReference type="NCBI Taxonomy" id="86259"/>
    <lineage>
        <taxon>Eukaryota</taxon>
        <taxon>Fungi</taxon>
        <taxon>Dikarya</taxon>
        <taxon>Ascomycota</taxon>
        <taxon>Pezizomycotina</taxon>
        <taxon>Dothideomycetes</taxon>
        <taxon>Pleosporomycetidae</taxon>
        <taxon>Venturiales</taxon>
        <taxon>Venturiaceae</taxon>
        <taxon>Venturia</taxon>
    </lineage>
</organism>
<name>A0A4Z1PBI3_9PEZI</name>
<accession>A0A4Z1PBI3</accession>
<comment type="caution">
    <text evidence="1">The sequence shown here is derived from an EMBL/GenBank/DDBJ whole genome shotgun (WGS) entry which is preliminary data.</text>
</comment>